<sequence>MLLYQTESSNFGQCFKNGFLGFCTLWGSEICVDELNQKIPEHCFRNCSSLQRGIFHSVQEIEKEAFYDCNSLDYMEIPLIKKASLEQICTKQIVTFNPPVKFEQVNPQKVVQPFSDQQMKIRTVYVRQCKLMKIRLSNVETIPEAAFECNFYLIYIDLPKTKFIKAKAFNECKQLMEVSGNRIQSVGRSCFNECYQLSAINLSNLESIGQSAFNRCFSLNNINLQSVKQDLTQDSHFENCTFLKRVKFITPFEIAVQSQNVGHYGKFSFVDQITIIKKQLKQLKLEMLKRKIFVAK</sequence>
<dbReference type="PANTHER" id="PTHR45661:SF3">
    <property type="entry name" value="IG-LIKE DOMAIN-CONTAINING PROTEIN"/>
    <property type="match status" value="1"/>
</dbReference>
<dbReference type="InterPro" id="IPR032675">
    <property type="entry name" value="LRR_dom_sf"/>
</dbReference>
<dbReference type="PANTHER" id="PTHR45661">
    <property type="entry name" value="SURFACE ANTIGEN"/>
    <property type="match status" value="1"/>
</dbReference>
<dbReference type="InterPro" id="IPR053139">
    <property type="entry name" value="Surface_bspA-like"/>
</dbReference>
<gene>
    <name evidence="1" type="ORF">TPC1_10952</name>
</gene>
<dbReference type="SUPFAM" id="SSF52058">
    <property type="entry name" value="L domain-like"/>
    <property type="match status" value="1"/>
</dbReference>
<organism evidence="1">
    <name type="scientific">Trepomonas sp. PC1</name>
    <dbReference type="NCBI Taxonomy" id="1076344"/>
    <lineage>
        <taxon>Eukaryota</taxon>
        <taxon>Metamonada</taxon>
        <taxon>Diplomonadida</taxon>
        <taxon>Hexamitidae</taxon>
        <taxon>Hexamitinae</taxon>
        <taxon>Trepomonas</taxon>
    </lineage>
</organism>
<dbReference type="Gene3D" id="3.80.10.10">
    <property type="entry name" value="Ribonuclease Inhibitor"/>
    <property type="match status" value="3"/>
</dbReference>
<dbReference type="InterPro" id="IPR026906">
    <property type="entry name" value="LRR_5"/>
</dbReference>
<name>A0A146KGK2_9EUKA</name>
<dbReference type="EMBL" id="GDID01000706">
    <property type="protein sequence ID" value="JAP95900.1"/>
    <property type="molecule type" value="Transcribed_RNA"/>
</dbReference>
<protein>
    <submittedName>
        <fullName evidence="1">Leucine rich repeats-containing protein</fullName>
    </submittedName>
</protein>
<accession>A0A146KGK2</accession>
<dbReference type="AlphaFoldDB" id="A0A146KGK2"/>
<evidence type="ECO:0000313" key="1">
    <source>
        <dbReference type="EMBL" id="JAP95900.1"/>
    </source>
</evidence>
<reference evidence="1" key="1">
    <citation type="submission" date="2015-07" db="EMBL/GenBank/DDBJ databases">
        <title>Adaptation to a free-living lifestyle via gene acquisitions in the diplomonad Trepomonas sp. PC1.</title>
        <authorList>
            <person name="Xu F."/>
            <person name="Jerlstrom-Hultqvist J."/>
            <person name="Kolisko M."/>
            <person name="Simpson A.G.B."/>
            <person name="Roger A.J."/>
            <person name="Svard S.G."/>
            <person name="Andersson J.O."/>
        </authorList>
    </citation>
    <scope>NUCLEOTIDE SEQUENCE</scope>
    <source>
        <strain evidence="1">PC1</strain>
    </source>
</reference>
<dbReference type="Pfam" id="PF13306">
    <property type="entry name" value="LRR_5"/>
    <property type="match status" value="2"/>
</dbReference>
<proteinExistence type="predicted"/>